<organism evidence="1 2">
    <name type="scientific">Nannocystis bainbridge</name>
    <dbReference type="NCBI Taxonomy" id="2995303"/>
    <lineage>
        <taxon>Bacteria</taxon>
        <taxon>Pseudomonadati</taxon>
        <taxon>Myxococcota</taxon>
        <taxon>Polyangia</taxon>
        <taxon>Nannocystales</taxon>
        <taxon>Nannocystaceae</taxon>
        <taxon>Nannocystis</taxon>
    </lineage>
</organism>
<proteinExistence type="predicted"/>
<gene>
    <name evidence="1" type="ORF">POL25_20715</name>
</gene>
<evidence type="ECO:0000313" key="2">
    <source>
        <dbReference type="Proteomes" id="UP001221686"/>
    </source>
</evidence>
<dbReference type="Proteomes" id="UP001221686">
    <property type="component" value="Unassembled WGS sequence"/>
</dbReference>
<keyword evidence="2" id="KW-1185">Reference proteome</keyword>
<dbReference type="RefSeq" id="WP_272087850.1">
    <property type="nucleotide sequence ID" value="NZ_JAQNDL010000002.1"/>
</dbReference>
<accession>A0ABT5E0I1</accession>
<evidence type="ECO:0000313" key="1">
    <source>
        <dbReference type="EMBL" id="MDC0719340.1"/>
    </source>
</evidence>
<dbReference type="EMBL" id="JAQNDL010000002">
    <property type="protein sequence ID" value="MDC0719340.1"/>
    <property type="molecule type" value="Genomic_DNA"/>
</dbReference>
<sequence>MSGRGSDGPVPSDTLAALDRARDEPAPHLWLVPSAPPDVGDAAEALRELDDLLARDAPDDLAVARLVALGPRAPGRLRAVVAALAAAGTPAATAGLLTLPQVPGALEAVARALARGLTRALPGSAAAPVFFALDFRGSRARPFPDLLRRAQLVAADPSGALRLDVLRVDGKPAYRLSFWPDTLPPRPRAALARACAGDLALLHGRLARLRGARLWLNGFCFADDGPVSVAAQGHLLAAWMAWSQGHAP</sequence>
<reference evidence="1 2" key="1">
    <citation type="submission" date="2022-11" db="EMBL/GenBank/DDBJ databases">
        <title>Minimal conservation of predation-associated metabolite biosynthetic gene clusters underscores biosynthetic potential of Myxococcota including descriptions for ten novel species: Archangium lansinium sp. nov., Myxococcus landrumus sp. nov., Nannocystis bai.</title>
        <authorList>
            <person name="Ahearne A."/>
            <person name="Stevens C."/>
            <person name="Dowd S."/>
        </authorList>
    </citation>
    <scope>NUCLEOTIDE SEQUENCE [LARGE SCALE GENOMIC DNA]</scope>
    <source>
        <strain evidence="1 2">BB15-2</strain>
    </source>
</reference>
<comment type="caution">
    <text evidence="1">The sequence shown here is derived from an EMBL/GenBank/DDBJ whole genome shotgun (WGS) entry which is preliminary data.</text>
</comment>
<protein>
    <submittedName>
        <fullName evidence="1">Uncharacterized protein</fullName>
    </submittedName>
</protein>
<name>A0ABT5E0I1_9BACT</name>